<comment type="caution">
    <text evidence="3">The sequence shown here is derived from an EMBL/GenBank/DDBJ whole genome shotgun (WGS) entry which is preliminary data.</text>
</comment>
<dbReference type="SUPFAM" id="SSF52540">
    <property type="entry name" value="P-loop containing nucleoside triphosphate hydrolases"/>
    <property type="match status" value="1"/>
</dbReference>
<proteinExistence type="predicted"/>
<accession>A0A397PHG6</accession>
<dbReference type="InterPro" id="IPR051943">
    <property type="entry name" value="TRAFAC_Dynamin-like_GTPase"/>
</dbReference>
<keyword evidence="4" id="KW-1185">Reference proteome</keyword>
<dbReference type="Gene3D" id="3.40.50.300">
    <property type="entry name" value="P-loop containing nucleotide triphosphate hydrolases"/>
    <property type="match status" value="1"/>
</dbReference>
<dbReference type="AlphaFoldDB" id="A0A397PHG6"/>
<dbReference type="EMBL" id="QXDC01000002">
    <property type="protein sequence ID" value="RIA46705.1"/>
    <property type="molecule type" value="Genomic_DNA"/>
</dbReference>
<dbReference type="PANTHER" id="PTHR43681:SF1">
    <property type="entry name" value="SARCALUMENIN"/>
    <property type="match status" value="1"/>
</dbReference>
<name>A0A397PHG6_9SPHN</name>
<evidence type="ECO:0000313" key="3">
    <source>
        <dbReference type="EMBL" id="RIA46705.1"/>
    </source>
</evidence>
<sequence>MGAERRGLDTLAIFAARLESDRFQLAAVGQFKRGKSSLLNALLEQPVLPVGVIPLTAVPCFIAHDSQLTMAVGLTDQEVVQQTFDDAAALCGALSAYVTETGNPHNEKHVMRVEIGLPASFLADGMTVIDTPGVGSAERHNSTAALAALPECDAALFVFSPDPPLSEAELEYLRAVVANAALILPVLTKADTLAAPDRETVMSYCSRVLADAGITTEPSLVSSATGEGIAELVARLRALSGNERHRLLDTAITGKAGPQIDELIFQNDAALAALAMPVERLAAAADEIATAANQLARHRDTEADLIAGERARLGRLQDDEAQVLAERARHMLTEILDAGLADGADEHSAFATVTTHLRVLFADAFSHASRQQGERLAAIMQAVGDRLAPAIETLRRRAAEALGIEARVAPPELDLGPPPTPAWNDRAAERANPLPPGFGESLLPRAIRARRIRRRQTDEIDRLVKYNVERLRWTLRQDGEDMLRRLAVGVGETIDSAIAATTETVQRVRKRHDAAAQEVSAEVESRRDWATTLADARNAIIGIQSPERGCG</sequence>
<evidence type="ECO:0000313" key="4">
    <source>
        <dbReference type="Proteomes" id="UP000266568"/>
    </source>
</evidence>
<protein>
    <submittedName>
        <fullName evidence="3">Dynamin family protein</fullName>
    </submittedName>
</protein>
<evidence type="ECO:0000259" key="2">
    <source>
        <dbReference type="Pfam" id="PF00350"/>
    </source>
</evidence>
<evidence type="ECO:0000256" key="1">
    <source>
        <dbReference type="SAM" id="MobiDB-lite"/>
    </source>
</evidence>
<gene>
    <name evidence="3" type="ORF">DFR49_1257</name>
</gene>
<feature type="region of interest" description="Disordered" evidence="1">
    <location>
        <begin position="410"/>
        <end position="435"/>
    </location>
</feature>
<dbReference type="PANTHER" id="PTHR43681">
    <property type="entry name" value="TRANSMEMBRANE GTPASE FZO"/>
    <property type="match status" value="1"/>
</dbReference>
<dbReference type="RefSeq" id="WP_170150938.1">
    <property type="nucleotide sequence ID" value="NZ_QXDC01000002.1"/>
</dbReference>
<reference evidence="3 4" key="1">
    <citation type="submission" date="2018-08" db="EMBL/GenBank/DDBJ databases">
        <title>Genomic Encyclopedia of Type Strains, Phase IV (KMG-IV): sequencing the most valuable type-strain genomes for metagenomic binning, comparative biology and taxonomic classification.</title>
        <authorList>
            <person name="Goeker M."/>
        </authorList>
    </citation>
    <scope>NUCLEOTIDE SEQUENCE [LARGE SCALE GENOMIC DNA]</scope>
    <source>
        <strain evidence="3 4">DSM 25527</strain>
    </source>
</reference>
<feature type="domain" description="Dynamin N-terminal" evidence="2">
    <location>
        <begin position="26"/>
        <end position="177"/>
    </location>
</feature>
<dbReference type="Proteomes" id="UP000266568">
    <property type="component" value="Unassembled WGS sequence"/>
</dbReference>
<dbReference type="InterPro" id="IPR027417">
    <property type="entry name" value="P-loop_NTPase"/>
</dbReference>
<organism evidence="3 4">
    <name type="scientific">Hephaestia caeni</name>
    <dbReference type="NCBI Taxonomy" id="645617"/>
    <lineage>
        <taxon>Bacteria</taxon>
        <taxon>Pseudomonadati</taxon>
        <taxon>Pseudomonadota</taxon>
        <taxon>Alphaproteobacteria</taxon>
        <taxon>Sphingomonadales</taxon>
        <taxon>Sphingomonadaceae</taxon>
        <taxon>Hephaestia</taxon>
    </lineage>
</organism>
<dbReference type="Pfam" id="PF00350">
    <property type="entry name" value="Dynamin_N"/>
    <property type="match status" value="1"/>
</dbReference>
<dbReference type="InterPro" id="IPR045063">
    <property type="entry name" value="Dynamin_N"/>
</dbReference>